<keyword evidence="7" id="KW-0963">Cytoplasm</keyword>
<reference evidence="13" key="1">
    <citation type="journal article" date="2014" name="Proc. Natl. Acad. Sci. U.S.A.">
        <title>Extensive sampling of basidiomycete genomes demonstrates inadequacy of the white-rot/brown-rot paradigm for wood decay fungi.</title>
        <authorList>
            <person name="Riley R."/>
            <person name="Salamov A.A."/>
            <person name="Brown D.W."/>
            <person name="Nagy L.G."/>
            <person name="Floudas D."/>
            <person name="Held B.W."/>
            <person name="Levasseur A."/>
            <person name="Lombard V."/>
            <person name="Morin E."/>
            <person name="Otillar R."/>
            <person name="Lindquist E.A."/>
            <person name="Sun H."/>
            <person name="LaButti K.M."/>
            <person name="Schmutz J."/>
            <person name="Jabbour D."/>
            <person name="Luo H."/>
            <person name="Baker S.E."/>
            <person name="Pisabarro A.G."/>
            <person name="Walton J.D."/>
            <person name="Blanchette R.A."/>
            <person name="Henrissat B."/>
            <person name="Martin F."/>
            <person name="Cullen D."/>
            <person name="Hibbett D.S."/>
            <person name="Grigoriev I.V."/>
        </authorList>
    </citation>
    <scope>NUCLEOTIDE SEQUENCE [LARGE SCALE GENOMIC DNA]</scope>
    <source>
        <strain evidence="13">MUCL 33604</strain>
    </source>
</reference>
<comment type="subcellular location">
    <subcellularLocation>
        <location evidence="3">Cytoplasm</location>
    </subcellularLocation>
    <subcellularLocation>
        <location evidence="2">Nucleus</location>
    </subcellularLocation>
</comment>
<evidence type="ECO:0000313" key="12">
    <source>
        <dbReference type="EMBL" id="KDQ62178.1"/>
    </source>
</evidence>
<dbReference type="FunCoup" id="A0A067Q547">
    <property type="interactions" value="183"/>
</dbReference>
<evidence type="ECO:0000256" key="8">
    <source>
        <dbReference type="ARBA" id="ARBA00022927"/>
    </source>
</evidence>
<dbReference type="GO" id="GO:0015031">
    <property type="term" value="P:protein transport"/>
    <property type="evidence" value="ECO:0007669"/>
    <property type="project" value="UniProtKB-KW"/>
</dbReference>
<evidence type="ECO:0000259" key="11">
    <source>
        <dbReference type="Pfam" id="PF08574"/>
    </source>
</evidence>
<gene>
    <name evidence="12" type="ORF">JAAARDRAFT_170388</name>
</gene>
<evidence type="ECO:0000256" key="6">
    <source>
        <dbReference type="ARBA" id="ARBA00022448"/>
    </source>
</evidence>
<comment type="function">
    <text evidence="1">Directs RNA polymerase II nuclear import.</text>
</comment>
<dbReference type="STRING" id="933084.A0A067Q547"/>
<evidence type="ECO:0000256" key="5">
    <source>
        <dbReference type="ARBA" id="ARBA00017036"/>
    </source>
</evidence>
<accession>A0A067Q547</accession>
<evidence type="ECO:0000256" key="4">
    <source>
        <dbReference type="ARBA" id="ARBA00010218"/>
    </source>
</evidence>
<keyword evidence="8" id="KW-0653">Protein transport</keyword>
<comment type="similarity">
    <text evidence="4">Belongs to the IWR1/SLC7A6OS family.</text>
</comment>
<organism evidence="12 13">
    <name type="scientific">Jaapia argillacea MUCL 33604</name>
    <dbReference type="NCBI Taxonomy" id="933084"/>
    <lineage>
        <taxon>Eukaryota</taxon>
        <taxon>Fungi</taxon>
        <taxon>Dikarya</taxon>
        <taxon>Basidiomycota</taxon>
        <taxon>Agaricomycotina</taxon>
        <taxon>Agaricomycetes</taxon>
        <taxon>Agaricomycetidae</taxon>
        <taxon>Jaapiales</taxon>
        <taxon>Jaapiaceae</taxon>
        <taxon>Jaapia</taxon>
    </lineage>
</organism>
<dbReference type="PANTHER" id="PTHR31196">
    <property type="entry name" value="RNA POLYMERASE II NUCLEAR LOCALIZATION PROTEIN SLC7A6OS-RELATED"/>
    <property type="match status" value="1"/>
</dbReference>
<dbReference type="OrthoDB" id="6255506at2759"/>
<name>A0A067Q547_9AGAM</name>
<dbReference type="InParanoid" id="A0A067Q547"/>
<proteinExistence type="inferred from homology"/>
<feature type="compositionally biased region" description="Acidic residues" evidence="10">
    <location>
        <begin position="266"/>
        <end position="287"/>
    </location>
</feature>
<keyword evidence="13" id="KW-1185">Reference proteome</keyword>
<keyword evidence="6" id="KW-0813">Transport</keyword>
<feature type="region of interest" description="Disordered" evidence="10">
    <location>
        <begin position="226"/>
        <end position="307"/>
    </location>
</feature>
<dbReference type="GO" id="GO:0032502">
    <property type="term" value="P:developmental process"/>
    <property type="evidence" value="ECO:0007669"/>
    <property type="project" value="TreeGrafter"/>
</dbReference>
<feature type="domain" description="Transcription factor Iwr1" evidence="11">
    <location>
        <begin position="202"/>
        <end position="269"/>
    </location>
</feature>
<dbReference type="GO" id="GO:0005737">
    <property type="term" value="C:cytoplasm"/>
    <property type="evidence" value="ECO:0007669"/>
    <property type="project" value="UniProtKB-SubCell"/>
</dbReference>
<dbReference type="Pfam" id="PF08574">
    <property type="entry name" value="Iwr1"/>
    <property type="match status" value="1"/>
</dbReference>
<evidence type="ECO:0000256" key="1">
    <source>
        <dbReference type="ARBA" id="ARBA00003202"/>
    </source>
</evidence>
<evidence type="ECO:0000256" key="2">
    <source>
        <dbReference type="ARBA" id="ARBA00004123"/>
    </source>
</evidence>
<evidence type="ECO:0000256" key="3">
    <source>
        <dbReference type="ARBA" id="ARBA00004496"/>
    </source>
</evidence>
<feature type="compositionally biased region" description="Low complexity" evidence="10">
    <location>
        <begin position="85"/>
        <end position="104"/>
    </location>
</feature>
<evidence type="ECO:0000313" key="13">
    <source>
        <dbReference type="Proteomes" id="UP000027265"/>
    </source>
</evidence>
<evidence type="ECO:0000256" key="7">
    <source>
        <dbReference type="ARBA" id="ARBA00022490"/>
    </source>
</evidence>
<dbReference type="GO" id="GO:0005634">
    <property type="term" value="C:nucleus"/>
    <property type="evidence" value="ECO:0007669"/>
    <property type="project" value="UniProtKB-SubCell"/>
</dbReference>
<sequence length="307" mass="34674">MDIDQPSEIPQPCTILRVKRKRTDEPLDALVFESKVRRKKSKGGLDVFQFAETVEGDAWDDAKRTKDLHERIAAAAREQAKKAEISLPEAAAPTSAPSAPLALPRQQSNQRYTIVPKEEDEVKKPRYPTAPPKVISAKDLRKPSVNVTMYDAVPSVPEPSAAEAMDTEMEKFLPMLQDYLRVNDITIPTTPPVGSTSQSQEDEYVWDIFYHRPASLSEWNQIANFGTLTGLPPSLNDPYASDTDSEPEDEDDEDSNAEDYYKNDYPEEEDAVSESDGSDEFHEDSDYEELRAEDQPNGSDDEWSRWR</sequence>
<dbReference type="EMBL" id="KL197711">
    <property type="protein sequence ID" value="KDQ62178.1"/>
    <property type="molecule type" value="Genomic_DNA"/>
</dbReference>
<evidence type="ECO:0000256" key="9">
    <source>
        <dbReference type="ARBA" id="ARBA00023242"/>
    </source>
</evidence>
<evidence type="ECO:0000256" key="10">
    <source>
        <dbReference type="SAM" id="MobiDB-lite"/>
    </source>
</evidence>
<dbReference type="InterPro" id="IPR040218">
    <property type="entry name" value="SLC7A6OS"/>
</dbReference>
<dbReference type="HOGENOM" id="CLU_052837_0_0_1"/>
<dbReference type="Proteomes" id="UP000027265">
    <property type="component" value="Unassembled WGS sequence"/>
</dbReference>
<keyword evidence="9" id="KW-0539">Nucleus</keyword>
<feature type="compositionally biased region" description="Acidic residues" evidence="10">
    <location>
        <begin position="243"/>
        <end position="257"/>
    </location>
</feature>
<protein>
    <recommendedName>
        <fullName evidence="5">Probable RNA polymerase II nuclear localization protein SLC7A6OS</fullName>
    </recommendedName>
</protein>
<feature type="region of interest" description="Disordered" evidence="10">
    <location>
        <begin position="79"/>
        <end position="109"/>
    </location>
</feature>
<dbReference type="PANTHER" id="PTHR31196:SF2">
    <property type="entry name" value="RNA POLYMERASE II NUCLEAR LOCALIZATION PROTEIN SLC7A6OS-RELATED"/>
    <property type="match status" value="1"/>
</dbReference>
<dbReference type="AlphaFoldDB" id="A0A067Q547"/>
<dbReference type="InterPro" id="IPR013883">
    <property type="entry name" value="TF_Iwr1_dom"/>
</dbReference>